<dbReference type="Pfam" id="PF07653">
    <property type="entry name" value="SH3_2"/>
    <property type="match status" value="1"/>
</dbReference>
<dbReference type="Gene3D" id="2.30.30.40">
    <property type="entry name" value="SH3 Domains"/>
    <property type="match status" value="1"/>
</dbReference>
<evidence type="ECO:0000256" key="2">
    <source>
        <dbReference type="ARBA" id="ARBA00008314"/>
    </source>
</evidence>
<dbReference type="PANTHER" id="PTHR22692">
    <property type="entry name" value="MYOSIN VII, XV"/>
    <property type="match status" value="1"/>
</dbReference>
<dbReference type="InterPro" id="IPR000857">
    <property type="entry name" value="MyTH4_dom"/>
</dbReference>
<dbReference type="InterPro" id="IPR035963">
    <property type="entry name" value="FERM_2"/>
</dbReference>
<dbReference type="OrthoDB" id="8182952at2759"/>
<dbReference type="InterPro" id="IPR000299">
    <property type="entry name" value="FERM_domain"/>
</dbReference>
<evidence type="ECO:0000256" key="11">
    <source>
        <dbReference type="PROSITE-ProRule" id="PRU00192"/>
    </source>
</evidence>
<feature type="compositionally biased region" description="Low complexity" evidence="13">
    <location>
        <begin position="1508"/>
        <end position="1527"/>
    </location>
</feature>
<dbReference type="PROSITE" id="PS50096">
    <property type="entry name" value="IQ"/>
    <property type="match status" value="2"/>
</dbReference>
<keyword evidence="10 12" id="KW-0009">Actin-binding</keyword>
<feature type="compositionally biased region" description="Basic and acidic residues" evidence="13">
    <location>
        <begin position="1032"/>
        <end position="1056"/>
    </location>
</feature>
<evidence type="ECO:0000256" key="9">
    <source>
        <dbReference type="ARBA" id="ARBA00023175"/>
    </source>
</evidence>
<protein>
    <recommendedName>
        <fullName evidence="20">Myosin XVB</fullName>
    </recommendedName>
</protein>
<evidence type="ECO:0000259" key="17">
    <source>
        <dbReference type="PROSITE" id="PS51456"/>
    </source>
</evidence>
<evidence type="ECO:0000259" key="16">
    <source>
        <dbReference type="PROSITE" id="PS51016"/>
    </source>
</evidence>
<dbReference type="Gene3D" id="1.20.120.720">
    <property type="entry name" value="Myosin VI head, motor domain, U50 subdomain"/>
    <property type="match status" value="1"/>
</dbReference>
<dbReference type="PANTHER" id="PTHR22692:SF16">
    <property type="entry name" value="MYOSIN XVB"/>
    <property type="match status" value="1"/>
</dbReference>
<evidence type="ECO:0000256" key="10">
    <source>
        <dbReference type="ARBA" id="ARBA00023203"/>
    </source>
</evidence>
<dbReference type="InterPro" id="IPR011993">
    <property type="entry name" value="PH-like_dom_sf"/>
</dbReference>
<dbReference type="Proteomes" id="UP000287033">
    <property type="component" value="Unassembled WGS sequence"/>
</dbReference>
<keyword evidence="19" id="KW-1185">Reference proteome</keyword>
<dbReference type="InterPro" id="IPR019749">
    <property type="entry name" value="Band_41_domain"/>
</dbReference>
<keyword evidence="4" id="KW-0963">Cytoplasm</keyword>
<dbReference type="InterPro" id="IPR036028">
    <property type="entry name" value="SH3-like_dom_sf"/>
</dbReference>
<feature type="domain" description="MyTH4" evidence="16">
    <location>
        <begin position="1570"/>
        <end position="1723"/>
    </location>
</feature>
<dbReference type="SMART" id="SM00295">
    <property type="entry name" value="B41"/>
    <property type="match status" value="1"/>
</dbReference>
<dbReference type="InterPro" id="IPR038185">
    <property type="entry name" value="MyTH4_dom_sf"/>
</dbReference>
<dbReference type="PROSITE" id="PS51456">
    <property type="entry name" value="MYOSIN_MOTOR"/>
    <property type="match status" value="1"/>
</dbReference>
<dbReference type="Pfam" id="PF21989">
    <property type="entry name" value="RA_2"/>
    <property type="match status" value="1"/>
</dbReference>
<gene>
    <name evidence="18" type="ORF">chiPu_0016892</name>
</gene>
<evidence type="ECO:0000313" key="18">
    <source>
        <dbReference type="EMBL" id="GCC38378.1"/>
    </source>
</evidence>
<dbReference type="GO" id="GO:0005524">
    <property type="term" value="F:ATP binding"/>
    <property type="evidence" value="ECO:0007669"/>
    <property type="project" value="UniProtKB-KW"/>
</dbReference>
<dbReference type="InterPro" id="IPR051567">
    <property type="entry name" value="Unconventional_Myosin_ATPase"/>
</dbReference>
<dbReference type="SMART" id="SM00242">
    <property type="entry name" value="MYSc"/>
    <property type="match status" value="1"/>
</dbReference>
<dbReference type="Pfam" id="PF00063">
    <property type="entry name" value="Myosin_head"/>
    <property type="match status" value="1"/>
</dbReference>
<dbReference type="Pfam" id="PF26570">
    <property type="entry name" value="MYO15"/>
    <property type="match status" value="1"/>
</dbReference>
<feature type="compositionally biased region" description="Basic and acidic residues" evidence="13">
    <location>
        <begin position="1000"/>
        <end position="1011"/>
    </location>
</feature>
<dbReference type="Pfam" id="PF00373">
    <property type="entry name" value="FERM_M"/>
    <property type="match status" value="1"/>
</dbReference>
<sequence length="2030" mass="231590">EEYSREQIDWAFIPVSDRQNCLDLITAKPHGILRILDDQTNLPQATDHTFLQKCHYQHSNNPWYVKPKLPLPVFTVRHYAGPVTYQVHKFLDKNHDQLRPEVMEVFMDSRNKMISDLFKRAQQSVCQQNRIGSHYRGHRYQSPTVATKFQQSLLDLINKLKRCNPFFIRCIKPNIKKVFLKNELFNQLENCWRKTKNWAALTIQKNVRGFINRKNFQIFKQKIVIVQSHIRGHQARIRYKRLKRSLERFGTAVVISRAVAHRRRNQSCAHLDLNSGEETLKILQCIREHKLLTAPWNRRIFSRNKGRGTAVGMDVGLLEIPAELAALLEFADSKFLCFDNVCSVSEGHSSAFENQVTEVSPPQVKAIINNSLPADVNNYPFSKFINQHFKVPQLQVLNQPLQQPLTHLEGAEKHAALELFKLVLRFLKDEFLHGRKEILLGNFIAHKGISNPTLRNEIFCQVVNQTWKNPDMENWQRTCLLMATCLSCLRPSPELEKPLLKYVSDHTMEEYRPLCQHKALSAMQQTQGRAYPPTQLEWTANRRRGQMVLDIHLLNEDKVATEVESWTTGEELANWILKLWNQKNEERGWTVSMHNGEEWRDMLGCDFVMDLIAEVEQLGFFPTQSSTSVIHPGVNENSTGSHPSSVNCYPSLSEECEGVIPPAPNIQAPPLPPPFLSQDQSDMHSYGTNEELLTVSCGPSFNPVALPITDSGMKSETSRGSFENYVDNLFDPVLSHGAGEMERSRDLNRRMKGGGGIGPSQVGAYMTTGVPAMSQMTPAPAYQTMPLMPPMQPVPVMQPMPAMQTVPMMQPMAPPMPTMMMPQTSVPQMAPLHQTSQYAPSQLRQPERQIDSSQLTAQQQTFINQQALLLAQQMTIQAMSISQQQQQERQQKKQQEQQPVSETPKAPTPPKIKSKPVVPAPPQQQNKTAVKIEPVVKKDPPKEKEVPPKDMDVKADSDGVADDLITEQVESFQQKRDFFQKLGKEEPLYVKPPSKILLPKPEKPEKKKETEESNNSEVEEHKVSPPPANSTKDMEQKDKGNEKEHKTEEEKKEPEVLKSIQANTRPEPSQNIREIIKLYQSQPKQPPPLYQPVRRSVKPFLKKNDPKDEALSLLGMRGSTSPTAVENGKETQAAKVPPKPAPKPQRHSQSAQRSIEDQLTKIYAPPLPGLPLPPPPPPPPPGPSSSSTSVSEFQLSPVPQEREEVFLQDDNIKTHLYRRTASVYFSYVNIPWKLYLRKELFYPREKFNTDNILNLMCEQIIRDTYSDSCTRISKEERRKMRDLLAELHIGTDVQLLQDNGLKKRIVVAARDNWAIYFSRMFPVSGDIGSNVQILSISHRGIKLIKLVQAVGMKSDNFKILQSYSYTEILNVTLKEETMLEFSLKNEQLVLYSEKAEQAKMLITLFLEELQKDSDHVMAIKSYITDDKSLLNFRKGDIIKLLPLDGLEPGWQFGSIGGRSGLFPEDHAQPTAAPDYYNSNLGKNEERQKSTPSSNRSSIRKISAPSEVSENTIISSHSESSNPPSNMHSSPDFVQYVMTEFAMKYFRDPVAIFGWKGMNTEEKDPNYLIQHTKIPIQESLINIPEKNLSKLAAKNFMALLRFMGDQPPQKHQSDRDLLQSILKLCKEKDMLKDEICCQIIKQITDNPIKENCTRGWRVLYLFLGYYPCSINLRPFVQRYLENICTDSNHDFQAIAMACQDNMHRTLKYGGRLHSPSNLELEAIIKGRSSRRILVYLPGKLEHTAKIKPFMVGHDVVMEICANIGITDSEEAKEFSLSADRNNGEVVRPIKSNEYIFDFLLDDNSISLHFRRITWREPLHFYNDLCVSVHYNQVLPIYLKGQLLFPKNIHGAEQQAAILAAYQHKTKGAGHVLNVQQLKDYLPKTMAAKLNTERVLKQTIQELDTMQELSPVKAKIQFLCEVKAMPLFGYNIFMVKKTSEHWIPSPCILAVNQDDLIILNENTKNNLLKIPLMEIQTMRSLHPTNGSKTREMEINFGSSIKPQTITFELKEAKEVCHIIAMILDELSMHSDS</sequence>
<evidence type="ECO:0000256" key="8">
    <source>
        <dbReference type="ARBA" id="ARBA00023123"/>
    </source>
</evidence>
<organism evidence="18 19">
    <name type="scientific">Chiloscyllium punctatum</name>
    <name type="common">Brownbanded bambooshark</name>
    <name type="synonym">Hemiscyllium punctatum</name>
    <dbReference type="NCBI Taxonomy" id="137246"/>
    <lineage>
        <taxon>Eukaryota</taxon>
        <taxon>Metazoa</taxon>
        <taxon>Chordata</taxon>
        <taxon>Craniata</taxon>
        <taxon>Vertebrata</taxon>
        <taxon>Chondrichthyes</taxon>
        <taxon>Elasmobranchii</taxon>
        <taxon>Galeomorphii</taxon>
        <taxon>Galeoidea</taxon>
        <taxon>Orectolobiformes</taxon>
        <taxon>Hemiscylliidae</taxon>
        <taxon>Chiloscyllium</taxon>
    </lineage>
</organism>
<proteinExistence type="inferred from homology"/>
<dbReference type="Gene3D" id="3.10.20.90">
    <property type="entry name" value="Phosphatidylinositol 3-kinase Catalytic Subunit, Chain A, domain 1"/>
    <property type="match status" value="2"/>
</dbReference>
<dbReference type="Gene3D" id="2.30.29.30">
    <property type="entry name" value="Pleckstrin-homology domain (PH domain)/Phosphotyrosine-binding domain (PTB)"/>
    <property type="match status" value="2"/>
</dbReference>
<keyword evidence="7" id="KW-0067">ATP-binding</keyword>
<evidence type="ECO:0000313" key="19">
    <source>
        <dbReference type="Proteomes" id="UP000287033"/>
    </source>
</evidence>
<dbReference type="InterPro" id="IPR001452">
    <property type="entry name" value="SH3_domain"/>
</dbReference>
<evidence type="ECO:0000256" key="7">
    <source>
        <dbReference type="ARBA" id="ARBA00022840"/>
    </source>
</evidence>
<dbReference type="SMART" id="SM00326">
    <property type="entry name" value="SH3"/>
    <property type="match status" value="1"/>
</dbReference>
<evidence type="ECO:0000256" key="1">
    <source>
        <dbReference type="ARBA" id="ARBA00004496"/>
    </source>
</evidence>
<dbReference type="SUPFAM" id="SSF50044">
    <property type="entry name" value="SH3-domain"/>
    <property type="match status" value="1"/>
</dbReference>
<dbReference type="InterPro" id="IPR001609">
    <property type="entry name" value="Myosin_head_motor_dom-like"/>
</dbReference>
<comment type="caution">
    <text evidence="18">The sequence shown here is derived from an EMBL/GenBank/DDBJ whole genome shotgun (WGS) entry which is preliminary data.</text>
</comment>
<dbReference type="CDD" id="cd14473">
    <property type="entry name" value="FERM_B-lobe"/>
    <property type="match status" value="1"/>
</dbReference>
<dbReference type="EMBL" id="BEZZ01001168">
    <property type="protein sequence ID" value="GCC38378.1"/>
    <property type="molecule type" value="Genomic_DNA"/>
</dbReference>
<accession>A0A401T6V6</accession>
<evidence type="ECO:0000259" key="15">
    <source>
        <dbReference type="PROSITE" id="PS50057"/>
    </source>
</evidence>
<dbReference type="Gene3D" id="1.25.40.530">
    <property type="entry name" value="MyTH4 domain"/>
    <property type="match status" value="2"/>
</dbReference>
<dbReference type="PROSITE" id="PS50057">
    <property type="entry name" value="FERM_3"/>
    <property type="match status" value="1"/>
</dbReference>
<dbReference type="InterPro" id="IPR000048">
    <property type="entry name" value="IQ_motif_EF-hand-BS"/>
</dbReference>
<feature type="domain" description="FERM" evidence="15">
    <location>
        <begin position="1729"/>
        <end position="2030"/>
    </location>
</feature>
<dbReference type="STRING" id="137246.A0A401T6V6"/>
<dbReference type="PROSITE" id="PS51016">
    <property type="entry name" value="MYTH4"/>
    <property type="match status" value="2"/>
</dbReference>
<feature type="domain" description="SH3" evidence="14">
    <location>
        <begin position="1411"/>
        <end position="1472"/>
    </location>
</feature>
<dbReference type="InterPro" id="IPR036961">
    <property type="entry name" value="Kinesin_motor_dom_sf"/>
</dbReference>
<keyword evidence="6" id="KW-0547">Nucleotide-binding</keyword>
<dbReference type="Gene3D" id="1.20.58.530">
    <property type="match status" value="1"/>
</dbReference>
<evidence type="ECO:0000256" key="5">
    <source>
        <dbReference type="ARBA" id="ARBA00022737"/>
    </source>
</evidence>
<dbReference type="GO" id="GO:0003779">
    <property type="term" value="F:actin binding"/>
    <property type="evidence" value="ECO:0007669"/>
    <property type="project" value="UniProtKB-KW"/>
</dbReference>
<comment type="similarity">
    <text evidence="2 12">Belongs to the TRAFAC class myosin-kinesin ATPase superfamily. Myosin family.</text>
</comment>
<evidence type="ECO:0000256" key="3">
    <source>
        <dbReference type="ARBA" id="ARBA00022443"/>
    </source>
</evidence>
<dbReference type="PROSITE" id="PS50002">
    <property type="entry name" value="SH3"/>
    <property type="match status" value="1"/>
</dbReference>
<evidence type="ECO:0000259" key="14">
    <source>
        <dbReference type="PROSITE" id="PS50002"/>
    </source>
</evidence>
<keyword evidence="9" id="KW-0505">Motor protein</keyword>
<dbReference type="GO" id="GO:0003774">
    <property type="term" value="F:cytoskeletal motor activity"/>
    <property type="evidence" value="ECO:0007669"/>
    <property type="project" value="InterPro"/>
</dbReference>
<dbReference type="InterPro" id="IPR019748">
    <property type="entry name" value="FERM_central"/>
</dbReference>
<dbReference type="SMART" id="SM00015">
    <property type="entry name" value="IQ"/>
    <property type="match status" value="2"/>
</dbReference>
<dbReference type="InterPro" id="IPR059004">
    <property type="entry name" value="MYO15"/>
</dbReference>
<dbReference type="Gene3D" id="1.20.5.190">
    <property type="match status" value="1"/>
</dbReference>
<keyword evidence="3 11" id="KW-0728">SH3 domain</keyword>
<feature type="region of interest" description="Actin-binding" evidence="12">
    <location>
        <begin position="153"/>
        <end position="175"/>
    </location>
</feature>
<feature type="compositionally biased region" description="Polar residues" evidence="13">
    <location>
        <begin position="1060"/>
        <end position="1072"/>
    </location>
</feature>
<reference evidence="18 19" key="1">
    <citation type="journal article" date="2018" name="Nat. Ecol. Evol.">
        <title>Shark genomes provide insights into elasmobranch evolution and the origin of vertebrates.</title>
        <authorList>
            <person name="Hara Y"/>
            <person name="Yamaguchi K"/>
            <person name="Onimaru K"/>
            <person name="Kadota M"/>
            <person name="Koyanagi M"/>
            <person name="Keeley SD"/>
            <person name="Tatsumi K"/>
            <person name="Tanaka K"/>
            <person name="Motone F"/>
            <person name="Kageyama Y"/>
            <person name="Nozu R"/>
            <person name="Adachi N"/>
            <person name="Nishimura O"/>
            <person name="Nakagawa R"/>
            <person name="Tanegashima C"/>
            <person name="Kiyatake I"/>
            <person name="Matsumoto R"/>
            <person name="Murakumo K"/>
            <person name="Nishida K"/>
            <person name="Terakita A"/>
            <person name="Kuratani S"/>
            <person name="Sato K"/>
            <person name="Hyodo S Kuraku.S."/>
        </authorList>
    </citation>
    <scope>NUCLEOTIDE SEQUENCE [LARGE SCALE GENOMIC DNA]</scope>
</reference>
<dbReference type="SUPFAM" id="SSF52540">
    <property type="entry name" value="P-loop containing nucleoside triphosphate hydrolases"/>
    <property type="match status" value="1"/>
</dbReference>
<dbReference type="SMART" id="SM00139">
    <property type="entry name" value="MyTH4"/>
    <property type="match status" value="2"/>
</dbReference>
<feature type="domain" description="MyTH4" evidence="16">
    <location>
        <begin position="396"/>
        <end position="542"/>
    </location>
</feature>
<dbReference type="GO" id="GO:0005737">
    <property type="term" value="C:cytoplasm"/>
    <property type="evidence" value="ECO:0007669"/>
    <property type="project" value="UniProtKB-SubCell"/>
</dbReference>
<dbReference type="GO" id="GO:0016459">
    <property type="term" value="C:myosin complex"/>
    <property type="evidence" value="ECO:0007669"/>
    <property type="project" value="UniProtKB-KW"/>
</dbReference>
<dbReference type="OMA" id="ENGGCRR"/>
<evidence type="ECO:0000256" key="12">
    <source>
        <dbReference type="PROSITE-ProRule" id="PRU00782"/>
    </source>
</evidence>
<feature type="compositionally biased region" description="Pro residues" evidence="13">
    <location>
        <begin position="1165"/>
        <end position="1183"/>
    </location>
</feature>
<feature type="region of interest" description="Disordered" evidence="13">
    <location>
        <begin position="1462"/>
        <end position="1527"/>
    </location>
</feature>
<feature type="non-terminal residue" evidence="18">
    <location>
        <position position="1"/>
    </location>
</feature>
<comment type="caution">
    <text evidence="12">Lacks conserved residue(s) required for the propagation of feature annotation.</text>
</comment>
<dbReference type="InterPro" id="IPR027417">
    <property type="entry name" value="P-loop_NTPase"/>
</dbReference>
<feature type="region of interest" description="Disordered" evidence="13">
    <location>
        <begin position="981"/>
        <end position="1199"/>
    </location>
</feature>
<evidence type="ECO:0008006" key="20">
    <source>
        <dbReference type="Google" id="ProtNLM"/>
    </source>
</evidence>
<evidence type="ECO:0000256" key="13">
    <source>
        <dbReference type="SAM" id="MobiDB-lite"/>
    </source>
</evidence>
<keyword evidence="8 12" id="KW-0518">Myosin</keyword>
<dbReference type="GO" id="GO:0120025">
    <property type="term" value="C:plasma membrane bounded cell projection"/>
    <property type="evidence" value="ECO:0007669"/>
    <property type="project" value="UniProtKB-ARBA"/>
</dbReference>
<feature type="region of interest" description="Disordered" evidence="13">
    <location>
        <begin position="883"/>
        <end position="968"/>
    </location>
</feature>
<feature type="domain" description="Myosin motor" evidence="17">
    <location>
        <begin position="1"/>
        <end position="177"/>
    </location>
</feature>
<dbReference type="SUPFAM" id="SSF47031">
    <property type="entry name" value="Second domain of FERM"/>
    <property type="match status" value="1"/>
</dbReference>
<comment type="subcellular location">
    <subcellularLocation>
        <location evidence="1">Cytoplasm</location>
    </subcellularLocation>
</comment>
<evidence type="ECO:0000256" key="6">
    <source>
        <dbReference type="ARBA" id="ARBA00022741"/>
    </source>
</evidence>
<feature type="compositionally biased region" description="Basic and acidic residues" evidence="13">
    <location>
        <begin position="934"/>
        <end position="957"/>
    </location>
</feature>
<name>A0A401T6V6_CHIPU</name>
<keyword evidence="5" id="KW-0677">Repeat</keyword>
<dbReference type="Pfam" id="PF00784">
    <property type="entry name" value="MyTH4"/>
    <property type="match status" value="2"/>
</dbReference>
<dbReference type="Gene3D" id="3.40.850.10">
    <property type="entry name" value="Kinesin motor domain"/>
    <property type="match status" value="1"/>
</dbReference>
<evidence type="ECO:0000256" key="4">
    <source>
        <dbReference type="ARBA" id="ARBA00022490"/>
    </source>
</evidence>